<keyword evidence="8" id="KW-1185">Reference proteome</keyword>
<keyword evidence="3" id="KW-0804">Transcription</keyword>
<evidence type="ECO:0000259" key="6">
    <source>
        <dbReference type="Pfam" id="PF25826"/>
    </source>
</evidence>
<evidence type="ECO:0000256" key="4">
    <source>
        <dbReference type="ARBA" id="ARBA00023242"/>
    </source>
</evidence>
<evidence type="ECO:0000259" key="5">
    <source>
        <dbReference type="Pfam" id="PF24662"/>
    </source>
</evidence>
<dbReference type="OrthoDB" id="1939398at2759"/>
<dbReference type="Pfam" id="PF25826">
    <property type="entry name" value="DUF7952"/>
    <property type="match status" value="1"/>
</dbReference>
<accession>A0A5B6W1S6</accession>
<dbReference type="EMBL" id="SMMG02000005">
    <property type="protein sequence ID" value="KAA3475062.1"/>
    <property type="molecule type" value="Genomic_DNA"/>
</dbReference>
<keyword evidence="2" id="KW-0805">Transcription regulation</keyword>
<sequence>MLWNHPKGKGFRRGQVDRGGGFFGSQHILLHRRGRHPDPSLFNRLTDTTLLDKDMEGNEEGSAEQLPASCSFLNEIFGDPEVVPRVGYQYQAQVPPLVEDCRGLQVAKESLDSKDMVNLPNPIPMGLPIPIFWTKTEVERLNGAFEFEKSKERLYIMPFMCRIQSDQKDEEGYTEFHPTTRSKMDVSKTSGEGKVSFEEYVFTIKNAVGLGMLIEAIGIGKGKRDLTTMEPVKANHVVSSHPEIPIGKACSALTSADIIKFLTGDFRLSKARSSDLFWEAVWPRLLAKGWHSEQPKDQAFAGLKNSLVFLIPVVKKFSRRRLVKGNHYFDSVTDDLNKVASEPGLLELEIGVPEGSRENKENKWEPVIDQAPDFVVNKYNRYLKP</sequence>
<comment type="caution">
    <text evidence="7">The sequence shown here is derived from an EMBL/GenBank/DDBJ whole genome shotgun (WGS) entry which is preliminary data.</text>
</comment>
<keyword evidence="4" id="KW-0539">Nucleus</keyword>
<feature type="domain" description="DUF7952" evidence="6">
    <location>
        <begin position="183"/>
        <end position="220"/>
    </location>
</feature>
<comment type="subcellular location">
    <subcellularLocation>
        <location evidence="1">Nucleus</location>
    </subcellularLocation>
</comment>
<feature type="domain" description="DUF7650" evidence="5">
    <location>
        <begin position="256"/>
        <end position="343"/>
    </location>
</feature>
<dbReference type="PANTHER" id="PTHR13859">
    <property type="entry name" value="ATROPHIN-RELATED"/>
    <property type="match status" value="1"/>
</dbReference>
<dbReference type="GO" id="GO:0003714">
    <property type="term" value="F:transcription corepressor activity"/>
    <property type="evidence" value="ECO:0007669"/>
    <property type="project" value="TreeGrafter"/>
</dbReference>
<dbReference type="InterPro" id="IPR057712">
    <property type="entry name" value="DUF7952"/>
</dbReference>
<evidence type="ECO:0000256" key="1">
    <source>
        <dbReference type="ARBA" id="ARBA00004123"/>
    </source>
</evidence>
<name>A0A5B6W1S6_9ROSI</name>
<gene>
    <name evidence="7" type="ORF">EPI10_025293</name>
</gene>
<dbReference type="AlphaFoldDB" id="A0A5B6W1S6"/>
<dbReference type="Proteomes" id="UP000325315">
    <property type="component" value="Unassembled WGS sequence"/>
</dbReference>
<evidence type="ECO:0000256" key="2">
    <source>
        <dbReference type="ARBA" id="ARBA00023015"/>
    </source>
</evidence>
<dbReference type="InterPro" id="IPR056067">
    <property type="entry name" value="DUF7650"/>
</dbReference>
<reference evidence="8" key="1">
    <citation type="journal article" date="2019" name="Plant Biotechnol. J.">
        <title>Genome sequencing of the Australian wild diploid species Gossypium australe highlights disease resistance and delayed gland morphogenesis.</title>
        <authorList>
            <person name="Cai Y."/>
            <person name="Cai X."/>
            <person name="Wang Q."/>
            <person name="Wang P."/>
            <person name="Zhang Y."/>
            <person name="Cai C."/>
            <person name="Xu Y."/>
            <person name="Wang K."/>
            <person name="Zhou Z."/>
            <person name="Wang C."/>
            <person name="Geng S."/>
            <person name="Li B."/>
            <person name="Dong Q."/>
            <person name="Hou Y."/>
            <person name="Wang H."/>
            <person name="Ai P."/>
            <person name="Liu Z."/>
            <person name="Yi F."/>
            <person name="Sun M."/>
            <person name="An G."/>
            <person name="Cheng J."/>
            <person name="Zhang Y."/>
            <person name="Shi Q."/>
            <person name="Xie Y."/>
            <person name="Shi X."/>
            <person name="Chang Y."/>
            <person name="Huang F."/>
            <person name="Chen Y."/>
            <person name="Hong S."/>
            <person name="Mi L."/>
            <person name="Sun Q."/>
            <person name="Zhang L."/>
            <person name="Zhou B."/>
            <person name="Peng R."/>
            <person name="Zhang X."/>
            <person name="Liu F."/>
        </authorList>
    </citation>
    <scope>NUCLEOTIDE SEQUENCE [LARGE SCALE GENOMIC DNA]</scope>
    <source>
        <strain evidence="8">cv. PA1801</strain>
    </source>
</reference>
<organism evidence="7 8">
    <name type="scientific">Gossypium australe</name>
    <dbReference type="NCBI Taxonomy" id="47621"/>
    <lineage>
        <taxon>Eukaryota</taxon>
        <taxon>Viridiplantae</taxon>
        <taxon>Streptophyta</taxon>
        <taxon>Embryophyta</taxon>
        <taxon>Tracheophyta</taxon>
        <taxon>Spermatophyta</taxon>
        <taxon>Magnoliopsida</taxon>
        <taxon>eudicotyledons</taxon>
        <taxon>Gunneridae</taxon>
        <taxon>Pentapetalae</taxon>
        <taxon>rosids</taxon>
        <taxon>malvids</taxon>
        <taxon>Malvales</taxon>
        <taxon>Malvaceae</taxon>
        <taxon>Malvoideae</taxon>
        <taxon>Gossypium</taxon>
    </lineage>
</organism>
<evidence type="ECO:0000313" key="8">
    <source>
        <dbReference type="Proteomes" id="UP000325315"/>
    </source>
</evidence>
<evidence type="ECO:0000313" key="7">
    <source>
        <dbReference type="EMBL" id="KAA3475062.1"/>
    </source>
</evidence>
<protein>
    <submittedName>
        <fullName evidence="7">Arginine-glutamic acid dipeptide repeat</fullName>
    </submittedName>
</protein>
<proteinExistence type="predicted"/>
<evidence type="ECO:0000256" key="3">
    <source>
        <dbReference type="ARBA" id="ARBA00023163"/>
    </source>
</evidence>
<dbReference type="GO" id="GO:0005634">
    <property type="term" value="C:nucleus"/>
    <property type="evidence" value="ECO:0007669"/>
    <property type="project" value="UniProtKB-SubCell"/>
</dbReference>
<dbReference type="Pfam" id="PF24662">
    <property type="entry name" value="DUF7650"/>
    <property type="match status" value="1"/>
</dbReference>
<dbReference type="PANTHER" id="PTHR13859:SF11">
    <property type="entry name" value="GRUNGE, ISOFORM J"/>
    <property type="match status" value="1"/>
</dbReference>